<dbReference type="EMBL" id="MU795717">
    <property type="protein sequence ID" value="KAJ3805018.1"/>
    <property type="molecule type" value="Genomic_DNA"/>
</dbReference>
<accession>A0ACC1TK23</accession>
<feature type="non-terminal residue" evidence="1">
    <location>
        <position position="1"/>
    </location>
</feature>
<evidence type="ECO:0000313" key="2">
    <source>
        <dbReference type="Proteomes" id="UP001163835"/>
    </source>
</evidence>
<proteinExistence type="predicted"/>
<keyword evidence="2" id="KW-1185">Reference proteome</keyword>
<reference evidence="1" key="1">
    <citation type="submission" date="2022-09" db="EMBL/GenBank/DDBJ databases">
        <title>A Global Phylogenomic Analysis of the Shiitake Genus Lentinula.</title>
        <authorList>
            <consortium name="DOE Joint Genome Institute"/>
            <person name="Sierra-Patev S."/>
            <person name="Min B."/>
            <person name="Naranjo-Ortiz M."/>
            <person name="Looney B."/>
            <person name="Konkel Z."/>
            <person name="Slot J.C."/>
            <person name="Sakamoto Y."/>
            <person name="Steenwyk J.L."/>
            <person name="Rokas A."/>
            <person name="Carro J."/>
            <person name="Camarero S."/>
            <person name="Ferreira P."/>
            <person name="Molpeceres G."/>
            <person name="Ruiz-Duenas F.J."/>
            <person name="Serrano A."/>
            <person name="Henrissat B."/>
            <person name="Drula E."/>
            <person name="Hughes K.W."/>
            <person name="Mata J.L."/>
            <person name="Ishikawa N.K."/>
            <person name="Vargas-Isla R."/>
            <person name="Ushijima S."/>
            <person name="Smith C.A."/>
            <person name="Ahrendt S."/>
            <person name="Andreopoulos W."/>
            <person name="He G."/>
            <person name="Labutti K."/>
            <person name="Lipzen A."/>
            <person name="Ng V."/>
            <person name="Riley R."/>
            <person name="Sandor L."/>
            <person name="Barry K."/>
            <person name="Martinez A.T."/>
            <person name="Xiao Y."/>
            <person name="Gibbons J.G."/>
            <person name="Terashima K."/>
            <person name="Grigoriev I.V."/>
            <person name="Hibbett D.S."/>
        </authorList>
    </citation>
    <scope>NUCLEOTIDE SEQUENCE</scope>
    <source>
        <strain evidence="1">TMI1499</strain>
    </source>
</reference>
<name>A0ACC1TK23_9AGAR</name>
<dbReference type="Proteomes" id="UP001163835">
    <property type="component" value="Unassembled WGS sequence"/>
</dbReference>
<evidence type="ECO:0000313" key="1">
    <source>
        <dbReference type="EMBL" id="KAJ3805018.1"/>
    </source>
</evidence>
<gene>
    <name evidence="1" type="ORF">F5876DRAFT_52540</name>
</gene>
<comment type="caution">
    <text evidence="1">The sequence shown here is derived from an EMBL/GenBank/DDBJ whole genome shotgun (WGS) entry which is preliminary data.</text>
</comment>
<protein>
    <submittedName>
        <fullName evidence="1">Uncharacterized protein</fullName>
    </submittedName>
</protein>
<sequence>LLSSTRISAVLVAIFCVTMLIYEVRTFNILYKNWFALRQLQTNKQNNVPVTMIVRISIFSFMPILALG</sequence>
<organism evidence="1 2">
    <name type="scientific">Lentinula aff. lateritia</name>
    <dbReference type="NCBI Taxonomy" id="2804960"/>
    <lineage>
        <taxon>Eukaryota</taxon>
        <taxon>Fungi</taxon>
        <taxon>Dikarya</taxon>
        <taxon>Basidiomycota</taxon>
        <taxon>Agaricomycotina</taxon>
        <taxon>Agaricomycetes</taxon>
        <taxon>Agaricomycetidae</taxon>
        <taxon>Agaricales</taxon>
        <taxon>Marasmiineae</taxon>
        <taxon>Omphalotaceae</taxon>
        <taxon>Lentinula</taxon>
    </lineage>
</organism>